<dbReference type="NCBIfam" id="TIGR03930">
    <property type="entry name" value="WXG100_ESAT6"/>
    <property type="match status" value="1"/>
</dbReference>
<feature type="compositionally biased region" description="Polar residues" evidence="2">
    <location>
        <begin position="78"/>
        <end position="92"/>
    </location>
</feature>
<dbReference type="Proteomes" id="UP000218842">
    <property type="component" value="Unassembled WGS sequence"/>
</dbReference>
<dbReference type="InterPro" id="IPR036689">
    <property type="entry name" value="ESAT-6-like_sf"/>
</dbReference>
<dbReference type="InterPro" id="IPR010310">
    <property type="entry name" value="T7SS_ESAT-6-like"/>
</dbReference>
<comment type="similarity">
    <text evidence="1">Belongs to the WXG100 family.</text>
</comment>
<evidence type="ECO:0000313" key="3">
    <source>
        <dbReference type="EMBL" id="PBJ39141.1"/>
    </source>
</evidence>
<protein>
    <recommendedName>
        <fullName evidence="1">ESAT-6-like protein</fullName>
    </recommendedName>
</protein>
<dbReference type="AlphaFoldDB" id="A0A2A3LDM4"/>
<accession>A0A2A3LDM4</accession>
<organism evidence="3 4">
    <name type="scientific">Mycobacterium avium subsp. hominissuis</name>
    <dbReference type="NCBI Taxonomy" id="439334"/>
    <lineage>
        <taxon>Bacteria</taxon>
        <taxon>Bacillati</taxon>
        <taxon>Actinomycetota</taxon>
        <taxon>Actinomycetes</taxon>
        <taxon>Mycobacteriales</taxon>
        <taxon>Mycobacteriaceae</taxon>
        <taxon>Mycobacterium</taxon>
        <taxon>Mycobacterium avium complex (MAC)</taxon>
    </lineage>
</organism>
<proteinExistence type="inferred from homology"/>
<sequence>MAEVAADVAAHAASAARILTLADEAQGLLGQLQSEVDATAAIWSGDSHVSFQGGTAQIHAELQKGQAAIADISHKVSTSGTNYGTTESQNAASLGHTGV</sequence>
<evidence type="ECO:0000313" key="4">
    <source>
        <dbReference type="Proteomes" id="UP000218842"/>
    </source>
</evidence>
<reference evidence="3 4" key="1">
    <citation type="journal article" date="2017" name="Genome Biol. Evol.">
        <title>Population Structure and Local Adaptation of MAC Lung Disease Agent Mycobacterium avium subsp. hominissuis.</title>
        <authorList>
            <person name="Yano H."/>
            <person name="Iwamoto T."/>
            <person name="Nishiuchi Y."/>
            <person name="Nakajima C."/>
            <person name="Starkova D.A."/>
            <person name="Mokrousov I."/>
            <person name="Narvskaya O."/>
            <person name="Yoshida S."/>
            <person name="Arikawa K."/>
            <person name="Nakanishi N."/>
            <person name="Osaki K."/>
            <person name="Nakagawa I."/>
            <person name="Ato M."/>
            <person name="Suzuki Y."/>
            <person name="Maruyama F."/>
        </authorList>
    </citation>
    <scope>NUCLEOTIDE SEQUENCE [LARGE SCALE GENOMIC DNA]</scope>
    <source>
        <strain evidence="3 4">OCU466</strain>
    </source>
</reference>
<dbReference type="RefSeq" id="WP_071321562.1">
    <property type="nucleotide sequence ID" value="NZ_BDNC01000033.1"/>
</dbReference>
<dbReference type="SUPFAM" id="SSF140453">
    <property type="entry name" value="EsxAB dimer-like"/>
    <property type="match status" value="1"/>
</dbReference>
<gene>
    <name evidence="3" type="ORF">XV03_03970</name>
</gene>
<evidence type="ECO:0000256" key="2">
    <source>
        <dbReference type="SAM" id="MobiDB-lite"/>
    </source>
</evidence>
<dbReference type="Pfam" id="PF06013">
    <property type="entry name" value="WXG100"/>
    <property type="match status" value="1"/>
</dbReference>
<dbReference type="Gene3D" id="1.10.287.1060">
    <property type="entry name" value="ESAT-6-like"/>
    <property type="match status" value="1"/>
</dbReference>
<dbReference type="EMBL" id="LBGZ01000029">
    <property type="protein sequence ID" value="PBJ39141.1"/>
    <property type="molecule type" value="Genomic_DNA"/>
</dbReference>
<evidence type="ECO:0000256" key="1">
    <source>
        <dbReference type="RuleBase" id="RU362001"/>
    </source>
</evidence>
<name>A0A2A3LDM4_MYCAV</name>
<feature type="region of interest" description="Disordered" evidence="2">
    <location>
        <begin position="78"/>
        <end position="99"/>
    </location>
</feature>
<comment type="caution">
    <text evidence="3">The sequence shown here is derived from an EMBL/GenBank/DDBJ whole genome shotgun (WGS) entry which is preliminary data.</text>
</comment>